<proteinExistence type="predicted"/>
<accession>A0A918XVM4</accession>
<name>A0A918XVM4_9PROT</name>
<evidence type="ECO:0000313" key="2">
    <source>
        <dbReference type="EMBL" id="GHD59742.1"/>
    </source>
</evidence>
<dbReference type="AlphaFoldDB" id="A0A918XVM4"/>
<dbReference type="InterPro" id="IPR018707">
    <property type="entry name" value="LpxR"/>
</dbReference>
<sequence length="345" mass="37288">MLQRTPIILPAFLSLVLLGAGPGQAEAPAPGRPAEDERPVWTFTLENDLTNDTDRYFTNGIRLSRTSRVGDVPEAVVDAARPLIGTLGSVRWTVGVGQNMYTPSDITVTDPDPDDQPYAGWLYGTVGVLNDLATGAGRRTQTSVQLSLGVVGPSALGEQAQKFVHSIINSPEPQGWHHQLHDEPAVLLNLERRWVVPSEPVIGDLRADASPHVGLALGNVFTHAAAGLTLRFGEPPRYDYGPPRLQPHTPGSEYFAPREAGDGFGWYVFAGAEGRAVARNIFLDGNTFRDSRSVDKEPLVADLSAGLVLTFGDVRVSYVQALRTKEFDGQEGPSLFGAFSVGYRF</sequence>
<keyword evidence="3" id="KW-1185">Reference proteome</keyword>
<keyword evidence="1" id="KW-0732">Signal</keyword>
<dbReference type="Pfam" id="PF09982">
    <property type="entry name" value="LpxR"/>
    <property type="match status" value="1"/>
</dbReference>
<dbReference type="InterPro" id="IPR037107">
    <property type="entry name" value="Put_OMP_sf"/>
</dbReference>
<protein>
    <submittedName>
        <fullName evidence="2">Membrane protein</fullName>
    </submittedName>
</protein>
<dbReference type="RefSeq" id="WP_189993811.1">
    <property type="nucleotide sequence ID" value="NZ_BMZS01000011.1"/>
</dbReference>
<comment type="caution">
    <text evidence="2">The sequence shown here is derived from an EMBL/GenBank/DDBJ whole genome shotgun (WGS) entry which is preliminary data.</text>
</comment>
<reference evidence="2" key="1">
    <citation type="journal article" date="2014" name="Int. J. Syst. Evol. Microbiol.">
        <title>Complete genome sequence of Corynebacterium casei LMG S-19264T (=DSM 44701T), isolated from a smear-ripened cheese.</title>
        <authorList>
            <consortium name="US DOE Joint Genome Institute (JGI-PGF)"/>
            <person name="Walter F."/>
            <person name="Albersmeier A."/>
            <person name="Kalinowski J."/>
            <person name="Ruckert C."/>
        </authorList>
    </citation>
    <scope>NUCLEOTIDE SEQUENCE</scope>
    <source>
        <strain evidence="2">KCTC 42651</strain>
    </source>
</reference>
<feature type="signal peptide" evidence="1">
    <location>
        <begin position="1"/>
        <end position="25"/>
    </location>
</feature>
<feature type="chain" id="PRO_5037664730" evidence="1">
    <location>
        <begin position="26"/>
        <end position="345"/>
    </location>
</feature>
<dbReference type="EMBL" id="BMZS01000011">
    <property type="protein sequence ID" value="GHD59742.1"/>
    <property type="molecule type" value="Genomic_DNA"/>
</dbReference>
<reference evidence="2" key="2">
    <citation type="submission" date="2020-09" db="EMBL/GenBank/DDBJ databases">
        <authorList>
            <person name="Sun Q."/>
            <person name="Kim S."/>
        </authorList>
    </citation>
    <scope>NUCLEOTIDE SEQUENCE</scope>
    <source>
        <strain evidence="2">KCTC 42651</strain>
    </source>
</reference>
<evidence type="ECO:0000313" key="3">
    <source>
        <dbReference type="Proteomes" id="UP000630353"/>
    </source>
</evidence>
<dbReference type="Gene3D" id="2.40.128.140">
    <property type="entry name" value="Outer membrane protein"/>
    <property type="match status" value="1"/>
</dbReference>
<organism evidence="2 3">
    <name type="scientific">Thalassobaculum fulvum</name>
    <dbReference type="NCBI Taxonomy" id="1633335"/>
    <lineage>
        <taxon>Bacteria</taxon>
        <taxon>Pseudomonadati</taxon>
        <taxon>Pseudomonadota</taxon>
        <taxon>Alphaproteobacteria</taxon>
        <taxon>Rhodospirillales</taxon>
        <taxon>Thalassobaculaceae</taxon>
        <taxon>Thalassobaculum</taxon>
    </lineage>
</organism>
<evidence type="ECO:0000256" key="1">
    <source>
        <dbReference type="SAM" id="SignalP"/>
    </source>
</evidence>
<dbReference type="Proteomes" id="UP000630353">
    <property type="component" value="Unassembled WGS sequence"/>
</dbReference>
<gene>
    <name evidence="2" type="ORF">GCM10017083_44660</name>
</gene>